<evidence type="ECO:0000313" key="5">
    <source>
        <dbReference type="Proteomes" id="UP000831298"/>
    </source>
</evidence>
<keyword evidence="5" id="KW-1185">Reference proteome</keyword>
<dbReference type="InterPro" id="IPR013823">
    <property type="entry name" value="Ribosomal_bL12_C"/>
</dbReference>
<dbReference type="GeneID" id="80266064"/>
<dbReference type="Proteomes" id="UP000831298">
    <property type="component" value="Segment"/>
</dbReference>
<accession>A0AAE9GNA7</accession>
<sequence length="158" mass="17075">MALNPTDVQIDIWPQTARQGGMQVGTIGSGVTALHIPSQLGITCNSERSQWANKEKAMQLLESLLLAVESEKRFPLCPEVFIPPPTPYVASKVLMIKTVRERAGCGLKEAKEAVDKMGTIEGALLHLTGSTGYCDREGGCVCGGDLPAIREGCYNWQK</sequence>
<dbReference type="KEGG" id="vg:80266064"/>
<organism evidence="4 5">
    <name type="scientific">Pseudomonas phage Kremar</name>
    <dbReference type="NCBI Taxonomy" id="2928831"/>
    <lineage>
        <taxon>Viruses</taxon>
        <taxon>Duplodnaviria</taxon>
        <taxon>Heunggongvirae</taxon>
        <taxon>Uroviricota</taxon>
        <taxon>Caudoviricetes</taxon>
        <taxon>Vandenendeviridae</taxon>
        <taxon>Gorskivirinae</taxon>
        <taxon>Kremarvirus</taxon>
        <taxon>Kremarvirus kremar</taxon>
    </lineage>
</organism>
<dbReference type="InterPro" id="IPR000352">
    <property type="entry name" value="Pep_chain_release_fac_I"/>
</dbReference>
<dbReference type="EMBL" id="OM982620">
    <property type="protein sequence ID" value="UOL48429.1"/>
    <property type="molecule type" value="Genomic_DNA"/>
</dbReference>
<dbReference type="SUPFAM" id="SSF54736">
    <property type="entry name" value="ClpS-like"/>
    <property type="match status" value="1"/>
</dbReference>
<dbReference type="InterPro" id="IPR045853">
    <property type="entry name" value="Pep_chain_release_fac_I_sf"/>
</dbReference>
<evidence type="ECO:0000259" key="3">
    <source>
        <dbReference type="Pfam" id="PF00542"/>
    </source>
</evidence>
<dbReference type="RefSeq" id="YP_010766385.1">
    <property type="nucleotide sequence ID" value="NC_073679.1"/>
</dbReference>
<evidence type="ECO:0000259" key="2">
    <source>
        <dbReference type="Pfam" id="PF00472"/>
    </source>
</evidence>
<feature type="domain" description="Large ribosomal subunit protein bL12 C-terminal" evidence="3">
    <location>
        <begin position="90"/>
        <end position="118"/>
    </location>
</feature>
<evidence type="ECO:0000313" key="4">
    <source>
        <dbReference type="EMBL" id="UOL48429.1"/>
    </source>
</evidence>
<dbReference type="GO" id="GO:0003735">
    <property type="term" value="F:structural constituent of ribosome"/>
    <property type="evidence" value="ECO:0007669"/>
    <property type="project" value="InterPro"/>
</dbReference>
<dbReference type="InterPro" id="IPR014719">
    <property type="entry name" value="Ribosomal_bL12_C/ClpS-like"/>
</dbReference>
<dbReference type="Gene3D" id="3.30.1390.10">
    <property type="match status" value="1"/>
</dbReference>
<dbReference type="SUPFAM" id="SSF75620">
    <property type="entry name" value="Release factor"/>
    <property type="match status" value="1"/>
</dbReference>
<name>A0AAE9GNA7_9CAUD</name>
<evidence type="ECO:0000256" key="1">
    <source>
        <dbReference type="ARBA" id="ARBA00010835"/>
    </source>
</evidence>
<proteinExistence type="inferred from homology"/>
<protein>
    <submittedName>
        <fullName evidence="4">Peptide chain release factor 1</fullName>
    </submittedName>
</protein>
<feature type="domain" description="Prokaryotic-type class I peptide chain release factors" evidence="2">
    <location>
        <begin position="3"/>
        <end position="72"/>
    </location>
</feature>
<dbReference type="Pfam" id="PF00542">
    <property type="entry name" value="Ribosomal_L12"/>
    <property type="match status" value="1"/>
</dbReference>
<dbReference type="Pfam" id="PF00472">
    <property type="entry name" value="RF-1"/>
    <property type="match status" value="1"/>
</dbReference>
<dbReference type="Gene3D" id="3.30.160.20">
    <property type="match status" value="1"/>
</dbReference>
<reference evidence="4 5" key="1">
    <citation type="submission" date="2022-02" db="EMBL/GenBank/DDBJ databases">
        <authorList>
            <person name="Gylling M."/>
        </authorList>
    </citation>
    <scope>NUCLEOTIDE SEQUENCE [LARGE SCALE GENOMIC DNA]</scope>
</reference>
<comment type="similarity">
    <text evidence="1">Belongs to the prokaryotic/mitochondrial release factor family.</text>
</comment>